<dbReference type="Pfam" id="PF01025">
    <property type="entry name" value="GrpE"/>
    <property type="match status" value="1"/>
</dbReference>
<keyword evidence="3" id="KW-0963">Cytoplasm</keyword>
<protein>
    <recommendedName>
        <fullName evidence="3 4">Protein GrpE</fullName>
    </recommendedName>
    <alternativeName>
        <fullName evidence="3">HSP-70 cofactor</fullName>
    </alternativeName>
</protein>
<dbReference type="Proteomes" id="UP000273159">
    <property type="component" value="Unassembled WGS sequence"/>
</dbReference>
<evidence type="ECO:0000256" key="6">
    <source>
        <dbReference type="SAM" id="MobiDB-lite"/>
    </source>
</evidence>
<dbReference type="PROSITE" id="PS01071">
    <property type="entry name" value="GRPE"/>
    <property type="match status" value="1"/>
</dbReference>
<evidence type="ECO:0000256" key="4">
    <source>
        <dbReference type="RuleBase" id="RU000639"/>
    </source>
</evidence>
<dbReference type="InterPro" id="IPR009012">
    <property type="entry name" value="GrpE_head"/>
</dbReference>
<evidence type="ECO:0000313" key="7">
    <source>
        <dbReference type="EMBL" id="RKO27537.1"/>
    </source>
</evidence>
<keyword evidence="3 4" id="KW-0346">Stress response</keyword>
<dbReference type="GO" id="GO:0051087">
    <property type="term" value="F:protein-folding chaperone binding"/>
    <property type="evidence" value="ECO:0007669"/>
    <property type="project" value="InterPro"/>
</dbReference>
<comment type="subcellular location">
    <subcellularLocation>
        <location evidence="3">Cytoplasm</location>
    </subcellularLocation>
</comment>
<organism evidence="7 8">
    <name type="scientific">Pseudarthrobacter phenanthrenivorans</name>
    <name type="common">Arthrobacter phenanthrenivorans</name>
    <dbReference type="NCBI Taxonomy" id="361575"/>
    <lineage>
        <taxon>Bacteria</taxon>
        <taxon>Bacillati</taxon>
        <taxon>Actinomycetota</taxon>
        <taxon>Actinomycetes</taxon>
        <taxon>Micrococcales</taxon>
        <taxon>Micrococcaceae</taxon>
        <taxon>Pseudarthrobacter</taxon>
    </lineage>
</organism>
<comment type="function">
    <text evidence="3 4">Participates actively in the response to hyperosmotic and heat shock by preventing the aggregation of stress-denatured proteins, in association with DnaK and GrpE. It is the nucleotide exchange factor for DnaK and may function as a thermosensor. Unfolded proteins bind initially to DnaJ; upon interaction with the DnaJ-bound protein, DnaK hydrolyzes its bound ATP, resulting in the formation of a stable complex. GrpE releases ADP from DnaK; ATP binding to DnaK triggers the release of the substrate protein, thus completing the reaction cycle. Several rounds of ATP-dependent interactions between DnaJ, DnaK and GrpE are required for fully efficient folding.</text>
</comment>
<dbReference type="AlphaFoldDB" id="A0A3B0GBK1"/>
<comment type="subunit">
    <text evidence="3">Homodimer.</text>
</comment>
<dbReference type="Gene3D" id="3.90.20.20">
    <property type="match status" value="1"/>
</dbReference>
<evidence type="ECO:0000313" key="8">
    <source>
        <dbReference type="Proteomes" id="UP000273159"/>
    </source>
</evidence>
<dbReference type="GO" id="GO:0042803">
    <property type="term" value="F:protein homodimerization activity"/>
    <property type="evidence" value="ECO:0007669"/>
    <property type="project" value="InterPro"/>
</dbReference>
<evidence type="ECO:0000256" key="2">
    <source>
        <dbReference type="ARBA" id="ARBA00023186"/>
    </source>
</evidence>
<feature type="compositionally biased region" description="Low complexity" evidence="6">
    <location>
        <begin position="1"/>
        <end position="11"/>
    </location>
</feature>
<accession>A0A3B0GBK1</accession>
<feature type="region of interest" description="Disordered" evidence="6">
    <location>
        <begin position="1"/>
        <end position="36"/>
    </location>
</feature>
<dbReference type="GO" id="GO:0051082">
    <property type="term" value="F:unfolded protein binding"/>
    <property type="evidence" value="ECO:0007669"/>
    <property type="project" value="TreeGrafter"/>
</dbReference>
<dbReference type="SUPFAM" id="SSF51064">
    <property type="entry name" value="Head domain of nucleotide exchange factor GrpE"/>
    <property type="match status" value="1"/>
</dbReference>
<dbReference type="GO" id="GO:0006457">
    <property type="term" value="P:protein folding"/>
    <property type="evidence" value="ECO:0007669"/>
    <property type="project" value="InterPro"/>
</dbReference>
<dbReference type="CDD" id="cd00446">
    <property type="entry name" value="GrpE"/>
    <property type="match status" value="1"/>
</dbReference>
<dbReference type="Gene3D" id="2.30.22.10">
    <property type="entry name" value="Head domain of nucleotide exchange factor GrpE"/>
    <property type="match status" value="1"/>
</dbReference>
<dbReference type="GO" id="GO:0005737">
    <property type="term" value="C:cytoplasm"/>
    <property type="evidence" value="ECO:0007669"/>
    <property type="project" value="UniProtKB-SubCell"/>
</dbReference>
<keyword evidence="2 3" id="KW-0143">Chaperone</keyword>
<reference evidence="8" key="2">
    <citation type="submission" date="2018-10" db="EMBL/GenBank/DDBJ databases">
        <authorList>
            <person name="Wang Y."/>
            <person name="Wang J."/>
            <person name="Yang X."/>
            <person name="Wang Z."/>
            <person name="Huang Y."/>
        </authorList>
    </citation>
    <scope>NUCLEOTIDE SEQUENCE [LARGE SCALE GENOMIC DNA]</scope>
    <source>
        <strain evidence="8">J015</strain>
    </source>
</reference>
<sequence>MSDQAGPAGQAHPGGGEAEAEAPRERETDATPNGDALAKMEDLWRRALADADNVRKRAVRDGAQVRAQERAAVSLAWMPVLDNLELALAHAPSDGDPLADGVAAIRDQAIGTLASLGFPRIDAENVPFDPRIHEVVSVVETDEVPPGTVLTVLRPGYGGPDTTLRPASVVVSRAVSADRG</sequence>
<dbReference type="PRINTS" id="PR00773">
    <property type="entry name" value="GRPEPROTEIN"/>
</dbReference>
<evidence type="ECO:0000256" key="5">
    <source>
        <dbReference type="RuleBase" id="RU004478"/>
    </source>
</evidence>
<dbReference type="PANTHER" id="PTHR21237:SF23">
    <property type="entry name" value="GRPE PROTEIN HOMOLOG, MITOCHONDRIAL"/>
    <property type="match status" value="1"/>
</dbReference>
<dbReference type="GO" id="GO:0000774">
    <property type="term" value="F:adenyl-nucleotide exchange factor activity"/>
    <property type="evidence" value="ECO:0007669"/>
    <property type="project" value="InterPro"/>
</dbReference>
<comment type="similarity">
    <text evidence="1 3 5">Belongs to the GrpE family.</text>
</comment>
<evidence type="ECO:0000256" key="3">
    <source>
        <dbReference type="HAMAP-Rule" id="MF_01151"/>
    </source>
</evidence>
<dbReference type="RefSeq" id="WP_120691218.1">
    <property type="nucleotide sequence ID" value="NZ_RBNH01000001.1"/>
</dbReference>
<evidence type="ECO:0000256" key="1">
    <source>
        <dbReference type="ARBA" id="ARBA00009054"/>
    </source>
</evidence>
<reference evidence="7 8" key="1">
    <citation type="submission" date="2018-10" db="EMBL/GenBank/DDBJ databases">
        <title>Genome-guide identification and characterization of bacteria that degrade polycyclic aromatic hydrocarbons and resist hexavalent chromium simultaneously.</title>
        <authorList>
            <person name="Feng H."/>
        </authorList>
    </citation>
    <scope>NUCLEOTIDE SEQUENCE [LARGE SCALE GENOMIC DNA]</scope>
    <source>
        <strain evidence="7 8">J015</strain>
    </source>
</reference>
<dbReference type="InterPro" id="IPR000740">
    <property type="entry name" value="GrpE"/>
</dbReference>
<proteinExistence type="inferred from homology"/>
<dbReference type="HAMAP" id="MF_01151">
    <property type="entry name" value="GrpE"/>
    <property type="match status" value="1"/>
</dbReference>
<gene>
    <name evidence="3" type="primary">grpE</name>
    <name evidence="7" type="ORF">D7Z96_00950</name>
</gene>
<name>A0A3B0GBK1_PSEPS</name>
<dbReference type="SUPFAM" id="SSF58014">
    <property type="entry name" value="Coiled-coil domain of nucleotide exchange factor GrpE"/>
    <property type="match status" value="1"/>
</dbReference>
<comment type="caution">
    <text evidence="7">The sequence shown here is derived from an EMBL/GenBank/DDBJ whole genome shotgun (WGS) entry which is preliminary data.</text>
</comment>
<dbReference type="EMBL" id="RBNH01000001">
    <property type="protein sequence ID" value="RKO27537.1"/>
    <property type="molecule type" value="Genomic_DNA"/>
</dbReference>
<dbReference type="PANTHER" id="PTHR21237">
    <property type="entry name" value="GRPE PROTEIN"/>
    <property type="match status" value="1"/>
</dbReference>
<dbReference type="InterPro" id="IPR013805">
    <property type="entry name" value="GrpE_CC"/>
</dbReference>